<dbReference type="VEuPathDB" id="CryptoDB:GNI_163200"/>
<dbReference type="GeneID" id="22915648"/>
<evidence type="ECO:0000259" key="2">
    <source>
        <dbReference type="Pfam" id="PF01764"/>
    </source>
</evidence>
<dbReference type="SUPFAM" id="SSF53474">
    <property type="entry name" value="alpha/beta-Hydrolases"/>
    <property type="match status" value="1"/>
</dbReference>
<feature type="domain" description="Fungal lipase-type" evidence="2">
    <location>
        <begin position="522"/>
        <end position="668"/>
    </location>
</feature>
<dbReference type="AlphaFoldDB" id="A0A023AZB9"/>
<dbReference type="InterPro" id="IPR002921">
    <property type="entry name" value="Fungal_lipase-type"/>
</dbReference>
<feature type="region of interest" description="Disordered" evidence="1">
    <location>
        <begin position="36"/>
        <end position="62"/>
    </location>
</feature>
<dbReference type="Proteomes" id="UP000019763">
    <property type="component" value="Unassembled WGS sequence"/>
</dbReference>
<name>A0A023AZB9_GRENI</name>
<dbReference type="InterPro" id="IPR029058">
    <property type="entry name" value="AB_hydrolase_fold"/>
</dbReference>
<dbReference type="CDD" id="cd00519">
    <property type="entry name" value="Lipase_3"/>
    <property type="match status" value="1"/>
</dbReference>
<organism evidence="3 4">
    <name type="scientific">Gregarina niphandrodes</name>
    <name type="common">Septate eugregarine</name>
    <dbReference type="NCBI Taxonomy" id="110365"/>
    <lineage>
        <taxon>Eukaryota</taxon>
        <taxon>Sar</taxon>
        <taxon>Alveolata</taxon>
        <taxon>Apicomplexa</taxon>
        <taxon>Conoidasida</taxon>
        <taxon>Gregarinasina</taxon>
        <taxon>Eugregarinorida</taxon>
        <taxon>Gregarinidae</taxon>
        <taxon>Gregarina</taxon>
    </lineage>
</organism>
<dbReference type="OrthoDB" id="58570at2759"/>
<comment type="caution">
    <text evidence="3">The sequence shown here is derived from an EMBL/GenBank/DDBJ whole genome shotgun (WGS) entry which is preliminary data.</text>
</comment>
<keyword evidence="4" id="KW-1185">Reference proteome</keyword>
<proteinExistence type="predicted"/>
<dbReference type="Gene3D" id="3.40.50.1820">
    <property type="entry name" value="alpha/beta hydrolase"/>
    <property type="match status" value="1"/>
</dbReference>
<gene>
    <name evidence="3" type="ORF">GNI_163200</name>
</gene>
<dbReference type="EMBL" id="AFNH02001217">
    <property type="protein sequence ID" value="EZG43660.1"/>
    <property type="molecule type" value="Genomic_DNA"/>
</dbReference>
<evidence type="ECO:0000313" key="3">
    <source>
        <dbReference type="EMBL" id="EZG43660.1"/>
    </source>
</evidence>
<evidence type="ECO:0000313" key="4">
    <source>
        <dbReference type="Proteomes" id="UP000019763"/>
    </source>
</evidence>
<protein>
    <submittedName>
        <fullName evidence="3">Lipase</fullName>
    </submittedName>
</protein>
<dbReference type="RefSeq" id="XP_011133106.1">
    <property type="nucleotide sequence ID" value="XM_011134804.1"/>
</dbReference>
<evidence type="ECO:0000256" key="1">
    <source>
        <dbReference type="SAM" id="MobiDB-lite"/>
    </source>
</evidence>
<reference evidence="3" key="1">
    <citation type="submission" date="2013-12" db="EMBL/GenBank/DDBJ databases">
        <authorList>
            <person name="Omoto C.K."/>
            <person name="Sibley D."/>
            <person name="Venepally P."/>
            <person name="Hadjithomas M."/>
            <person name="Karamycheva S."/>
            <person name="Brunk B."/>
            <person name="Roos D."/>
            <person name="Caler E."/>
            <person name="Lorenzi H."/>
        </authorList>
    </citation>
    <scope>NUCLEOTIDE SEQUENCE</scope>
</reference>
<dbReference type="GO" id="GO:0006629">
    <property type="term" value="P:lipid metabolic process"/>
    <property type="evidence" value="ECO:0007669"/>
    <property type="project" value="InterPro"/>
</dbReference>
<sequence length="849" mass="92577">MKRMRTIGCILAAATATGGNATPALLPSNLLEDTGSTVSTASSTMSSTVSTESTTAAPTSPPSVMSGDDYMAQLPFSVEVVTPKFSLIGTEGGYAAEYCAGDAMAVIMKVLKMDEDALSGLLGAQADLKSYTRSGATLRDALTFVGDYVDRLHKGKNLTPDGEQRRVKMFGLPYLMPADSLLPSEQIRNLLGAHTLMVQGGRKYGELFKLHSQLPKHRKYELIDTLINHSKEKAVEAQEHTLMAKIRNVVGDAADRLSEFMGLDGDDEATTTEGNTSVVGFGDSDLKSGIEPYAMDVLSIIPDQLVAFLSSRAVGELLGVILQDSHTGGVSAGGKQNLGTAICRGIEFGMTLDPFPEWTACALPSAMLALVVCMYKDFTLDCTNYTVGDPMLDVCDKVEQKEIMELTPFLPMEDALDLDAMTYTNSGLAAEGETLLKLQIALARQGLAAFHHQCTIPVDDPYLVKDMAPGWDFVHEVWLNEESSTLTAGTPNKYVPFTTIGMKKKTGQAGQANDGTCEFLTSTRGTNGIFEWWANVQMDMIPIPYSLDAKAKAHRGYTVLSSSVADSLVRYWNKNHFELDDHNDPNWCDPAKTTLWFTGHSLGGGMSNMQSLATALRLKPSYPDLTIFNYAAASLAVYNKEALDMHNSLINARNFRYDRDMVPGVPCQNTGIQRCSPAEYPSGFQGTGVEEPVQYNPGQVMLRSKEDFADFDPEHQWWFNDDWFLPQRLALAVVPILMPGMLQLNMSHSCSYRCFLTSRFCSDSPYKHTMCYRGPLALDDSACWNEDVSNYVKAPGVGGGDPPAINRQDEAYPGYVASMNCTYNAEAAKYISTCDWTAGISLDLSSILG</sequence>
<accession>A0A023AZB9</accession>
<dbReference type="Pfam" id="PF01764">
    <property type="entry name" value="Lipase_3"/>
    <property type="match status" value="1"/>
</dbReference>